<protein>
    <submittedName>
        <fullName evidence="2">Uncharacterized protein</fullName>
    </submittedName>
</protein>
<accession>A0A7J6NIN4</accession>
<dbReference type="EMBL" id="JABANP010000356">
    <property type="protein sequence ID" value="KAF4683616.1"/>
    <property type="molecule type" value="Genomic_DNA"/>
</dbReference>
<dbReference type="Proteomes" id="UP000541610">
    <property type="component" value="Unassembled WGS sequence"/>
</dbReference>
<proteinExistence type="predicted"/>
<feature type="transmembrane region" description="Helical" evidence="1">
    <location>
        <begin position="24"/>
        <end position="42"/>
    </location>
</feature>
<evidence type="ECO:0000313" key="2">
    <source>
        <dbReference type="EMBL" id="KAF4683616.1"/>
    </source>
</evidence>
<organism evidence="2 3">
    <name type="scientific">Perkinsus olseni</name>
    <name type="common">Perkinsus atlanticus</name>
    <dbReference type="NCBI Taxonomy" id="32597"/>
    <lineage>
        <taxon>Eukaryota</taxon>
        <taxon>Sar</taxon>
        <taxon>Alveolata</taxon>
        <taxon>Perkinsozoa</taxon>
        <taxon>Perkinsea</taxon>
        <taxon>Perkinsida</taxon>
        <taxon>Perkinsidae</taxon>
        <taxon>Perkinsus</taxon>
    </lineage>
</organism>
<keyword evidence="1" id="KW-0812">Transmembrane</keyword>
<reference evidence="2 3" key="1">
    <citation type="submission" date="2020-04" db="EMBL/GenBank/DDBJ databases">
        <title>Perkinsus olseni comparative genomics.</title>
        <authorList>
            <person name="Bogema D.R."/>
        </authorList>
    </citation>
    <scope>NUCLEOTIDE SEQUENCE [LARGE SCALE GENOMIC DNA]</scope>
    <source>
        <strain evidence="2">00978-12</strain>
    </source>
</reference>
<keyword evidence="1" id="KW-0472">Membrane</keyword>
<sequence length="276" mass="29527">MTTAIGARFTCEGASKAKGWKGRIVLYIVLIQVVISVCVAALEMDDTIANPIQDPELRSLRLPVVAENPPGCLPPGAGLQGKSYCGYVLKGPHQVNGGVLMASNNSGYTGFATLEMAVILASNSSPVDVGVWADGKTIWLFNLPGGISVGVELSIPTFSKTGGYDFNHGKELAFPVFLKTRVTVPFFGTVRAESNGTAHAFVDMMDGWHSLVVTVFAEGTIGALESSIVFTGDLVRSTKAFQPWLCTGYVDIGIHGRMDALRIAYNNRFPVFEFTV</sequence>
<evidence type="ECO:0000313" key="3">
    <source>
        <dbReference type="Proteomes" id="UP000541610"/>
    </source>
</evidence>
<dbReference type="OrthoDB" id="10319309at2759"/>
<name>A0A7J6NIN4_PEROL</name>
<comment type="caution">
    <text evidence="2">The sequence shown here is derived from an EMBL/GenBank/DDBJ whole genome shotgun (WGS) entry which is preliminary data.</text>
</comment>
<gene>
    <name evidence="2" type="ORF">FOZ60_008851</name>
</gene>
<dbReference type="AlphaFoldDB" id="A0A7J6NIN4"/>
<keyword evidence="1" id="KW-1133">Transmembrane helix</keyword>
<evidence type="ECO:0000256" key="1">
    <source>
        <dbReference type="SAM" id="Phobius"/>
    </source>
</evidence>